<dbReference type="WBParaSite" id="JU765_v2.g10350.t1">
    <property type="protein sequence ID" value="JU765_v2.g10350.t1"/>
    <property type="gene ID" value="JU765_v2.g10350"/>
</dbReference>
<proteinExistence type="predicted"/>
<name>A0AC34PVN8_9BILA</name>
<dbReference type="Proteomes" id="UP000887576">
    <property type="component" value="Unplaced"/>
</dbReference>
<accession>A0AC34PVN8</accession>
<reference evidence="2" key="1">
    <citation type="submission" date="2022-11" db="UniProtKB">
        <authorList>
            <consortium name="WormBaseParasite"/>
        </authorList>
    </citation>
    <scope>IDENTIFICATION</scope>
</reference>
<protein>
    <submittedName>
        <fullName evidence="2">BTB domain-containing protein</fullName>
    </submittedName>
</protein>
<evidence type="ECO:0000313" key="2">
    <source>
        <dbReference type="WBParaSite" id="JU765_v2.g10350.t1"/>
    </source>
</evidence>
<evidence type="ECO:0000313" key="1">
    <source>
        <dbReference type="Proteomes" id="UP000887576"/>
    </source>
</evidence>
<sequence length="159" mass="17963">MADIVFLVNGDNILAHKFILYFRSPVFQTMFDGPMAPKSVNGEKPVIPINDPRISAENFKLFLEFLYSGEVEITGDNVFVLLNMAEMYNIESLFKLCEEFLTDNLNSENVISVANSASIFDNSKIFKEAINFIKTSGILKQNEQFCLMNEKVLLETISG</sequence>
<organism evidence="1 2">
    <name type="scientific">Panagrolaimus sp. JU765</name>
    <dbReference type="NCBI Taxonomy" id="591449"/>
    <lineage>
        <taxon>Eukaryota</taxon>
        <taxon>Metazoa</taxon>
        <taxon>Ecdysozoa</taxon>
        <taxon>Nematoda</taxon>
        <taxon>Chromadorea</taxon>
        <taxon>Rhabditida</taxon>
        <taxon>Tylenchina</taxon>
        <taxon>Panagrolaimomorpha</taxon>
        <taxon>Panagrolaimoidea</taxon>
        <taxon>Panagrolaimidae</taxon>
        <taxon>Panagrolaimus</taxon>
    </lineage>
</organism>